<dbReference type="PROSITE" id="PS51462">
    <property type="entry name" value="NUDIX"/>
    <property type="match status" value="1"/>
</dbReference>
<evidence type="ECO:0000256" key="2">
    <source>
        <dbReference type="ARBA" id="ARBA00001946"/>
    </source>
</evidence>
<dbReference type="InterPro" id="IPR045121">
    <property type="entry name" value="CoAse"/>
</dbReference>
<dbReference type="CDD" id="cd03426">
    <property type="entry name" value="NUDIX_CoAse_Nudt7"/>
    <property type="match status" value="1"/>
</dbReference>
<dbReference type="GO" id="GO:0010945">
    <property type="term" value="F:coenzyme A diphosphatase activity"/>
    <property type="evidence" value="ECO:0007669"/>
    <property type="project" value="InterPro"/>
</dbReference>
<evidence type="ECO:0000256" key="1">
    <source>
        <dbReference type="ARBA" id="ARBA00001936"/>
    </source>
</evidence>
<dbReference type="SUPFAM" id="SSF64153">
    <property type="entry name" value="YjeF N-terminal domain-like"/>
    <property type="match status" value="1"/>
</dbReference>
<dbReference type="Pfam" id="PF03853">
    <property type="entry name" value="YjeF_N"/>
    <property type="match status" value="1"/>
</dbReference>
<evidence type="ECO:0000256" key="5">
    <source>
        <dbReference type="ARBA" id="ARBA00022842"/>
    </source>
</evidence>
<dbReference type="InterPro" id="IPR015797">
    <property type="entry name" value="NUDIX_hydrolase-like_dom_sf"/>
</dbReference>
<evidence type="ECO:0000259" key="8">
    <source>
        <dbReference type="PROSITE" id="PS51385"/>
    </source>
</evidence>
<dbReference type="SUPFAM" id="SSF55811">
    <property type="entry name" value="Nudix"/>
    <property type="match status" value="1"/>
</dbReference>
<dbReference type="InterPro" id="IPR020084">
    <property type="entry name" value="NUDIX_hydrolase_CS"/>
</dbReference>
<dbReference type="Gene3D" id="3.40.50.10260">
    <property type="entry name" value="YjeF N-terminal domain"/>
    <property type="match status" value="1"/>
</dbReference>
<reference evidence="10 11" key="1">
    <citation type="submission" date="2019-01" db="EMBL/GenBank/DDBJ databases">
        <title>Egibacter rhizosphaerae EGI 80759T.</title>
        <authorList>
            <person name="Chen D.-D."/>
            <person name="Tian Y."/>
            <person name="Jiao J.-Y."/>
            <person name="Zhang X.-T."/>
            <person name="Zhang Y.-G."/>
            <person name="Zhang Y."/>
            <person name="Xiao M."/>
            <person name="Shu W.-S."/>
            <person name="Li W.-J."/>
        </authorList>
    </citation>
    <scope>NUCLEOTIDE SEQUENCE [LARGE SCALE GENOMIC DNA]</scope>
    <source>
        <strain evidence="10 11">EGI 80759</strain>
    </source>
</reference>
<organism evidence="10 11">
    <name type="scientific">Egibacter rhizosphaerae</name>
    <dbReference type="NCBI Taxonomy" id="1670831"/>
    <lineage>
        <taxon>Bacteria</taxon>
        <taxon>Bacillati</taxon>
        <taxon>Actinomycetota</taxon>
        <taxon>Nitriliruptoria</taxon>
        <taxon>Egibacterales</taxon>
        <taxon>Egibacteraceae</taxon>
        <taxon>Egibacter</taxon>
    </lineage>
</organism>
<dbReference type="PANTHER" id="PTHR12992:SF11">
    <property type="entry name" value="MITOCHONDRIAL COENZYME A DIPHOSPHATASE NUDT8"/>
    <property type="match status" value="1"/>
</dbReference>
<comment type="cofactor">
    <cofactor evidence="2">
        <name>Mg(2+)</name>
        <dbReference type="ChEBI" id="CHEBI:18420"/>
    </cofactor>
</comment>
<evidence type="ECO:0000313" key="11">
    <source>
        <dbReference type="Proteomes" id="UP000291469"/>
    </source>
</evidence>
<dbReference type="InterPro" id="IPR004443">
    <property type="entry name" value="YjeF_N_dom"/>
</dbReference>
<name>A0A411YJ63_9ACTN</name>
<evidence type="ECO:0000313" key="10">
    <source>
        <dbReference type="EMBL" id="QBI21122.1"/>
    </source>
</evidence>
<keyword evidence="5" id="KW-0460">Magnesium</keyword>
<evidence type="ECO:0000256" key="6">
    <source>
        <dbReference type="ARBA" id="ARBA00023211"/>
    </source>
</evidence>
<evidence type="ECO:0000256" key="3">
    <source>
        <dbReference type="ARBA" id="ARBA00022723"/>
    </source>
</evidence>
<dbReference type="Gene3D" id="3.90.79.10">
    <property type="entry name" value="Nucleoside Triphosphate Pyrophosphohydrolase"/>
    <property type="match status" value="1"/>
</dbReference>
<keyword evidence="3" id="KW-0479">Metal-binding</keyword>
<comment type="cofactor">
    <cofactor evidence="1">
        <name>Mn(2+)</name>
        <dbReference type="ChEBI" id="CHEBI:29035"/>
    </cofactor>
</comment>
<evidence type="ECO:0000256" key="4">
    <source>
        <dbReference type="ARBA" id="ARBA00022801"/>
    </source>
</evidence>
<dbReference type="EMBL" id="CP036402">
    <property type="protein sequence ID" value="QBI21122.1"/>
    <property type="molecule type" value="Genomic_DNA"/>
</dbReference>
<dbReference type="Pfam" id="PF00293">
    <property type="entry name" value="NUDIX"/>
    <property type="match status" value="1"/>
</dbReference>
<proteinExistence type="predicted"/>
<keyword evidence="11" id="KW-1185">Reference proteome</keyword>
<dbReference type="PROSITE" id="PS00893">
    <property type="entry name" value="NUDIX_BOX"/>
    <property type="match status" value="1"/>
</dbReference>
<feature type="region of interest" description="Disordered" evidence="7">
    <location>
        <begin position="311"/>
        <end position="342"/>
    </location>
</feature>
<protein>
    <submittedName>
        <fullName evidence="10">NUDIX domain-containing protein</fullName>
    </submittedName>
</protein>
<dbReference type="InterPro" id="IPR000086">
    <property type="entry name" value="NUDIX_hydrolase_dom"/>
</dbReference>
<dbReference type="OrthoDB" id="9802805at2"/>
<accession>A0A411YJ63</accession>
<keyword evidence="6" id="KW-0464">Manganese</keyword>
<dbReference type="InterPro" id="IPR036652">
    <property type="entry name" value="YjeF_N_dom_sf"/>
</dbReference>
<dbReference type="RefSeq" id="WP_131156115.1">
    <property type="nucleotide sequence ID" value="NZ_CP036402.1"/>
</dbReference>
<dbReference type="PROSITE" id="PS51385">
    <property type="entry name" value="YJEF_N"/>
    <property type="match status" value="1"/>
</dbReference>
<feature type="compositionally biased region" description="Gly residues" evidence="7">
    <location>
        <begin position="324"/>
        <end position="340"/>
    </location>
</feature>
<sequence>MTGGGDPQTARWERLREALGEANAREQAGSARVGATLALLAPRSRDRMGVIYTKRREDLRTHPGQISFPGGRVEPGESVGSAALREAREEIGLDPGTVTPLGATDAFYIPPSRFWLQTIVARWDAPHPLAPEQEEVAEILEVPVAQLLDPERWRVVRLSASGRSWAWQLDGGHVLWGATALVTVGLLDALEPGWRAGADPRSFGADREVLPWLAEASRAPDRKRLTGLPEVTWDELPARPVSRDGPDTPVDEVAEAVADVAVHLASRATGASEPRALVLAGGGANGAVARAAVAALERRGGSAMVLDVGHGESGPTGRAPAEAGGAGGAGVAAEGGGAGEAGEAPREVELPAADVVVDGLVGSGLRGPLREPARAVVLALRRQSAPVVAIDVPTGLDTARGLVGEVLAADATVVAGAPVGGLSEAGVGPFAGELVVARKDRPPARLALSAGTASPGWRE</sequence>
<dbReference type="AlphaFoldDB" id="A0A411YJ63"/>
<feature type="domain" description="YjeF N-terminal" evidence="8">
    <location>
        <begin position="226"/>
        <end position="447"/>
    </location>
</feature>
<evidence type="ECO:0000259" key="9">
    <source>
        <dbReference type="PROSITE" id="PS51462"/>
    </source>
</evidence>
<evidence type="ECO:0000256" key="7">
    <source>
        <dbReference type="SAM" id="MobiDB-lite"/>
    </source>
</evidence>
<dbReference type="GO" id="GO:0046872">
    <property type="term" value="F:metal ion binding"/>
    <property type="evidence" value="ECO:0007669"/>
    <property type="project" value="UniProtKB-KW"/>
</dbReference>
<dbReference type="Proteomes" id="UP000291469">
    <property type="component" value="Chromosome"/>
</dbReference>
<dbReference type="PANTHER" id="PTHR12992">
    <property type="entry name" value="NUDIX HYDROLASE"/>
    <property type="match status" value="1"/>
</dbReference>
<keyword evidence="4" id="KW-0378">Hydrolase</keyword>
<dbReference type="KEGG" id="erz:ER308_17130"/>
<feature type="domain" description="Nudix hydrolase" evidence="9">
    <location>
        <begin position="30"/>
        <end position="164"/>
    </location>
</feature>
<gene>
    <name evidence="10" type="ORF">ER308_17130</name>
</gene>